<reference evidence="4 5" key="1">
    <citation type="submission" date="2006-11" db="EMBL/GenBank/DDBJ databases">
        <authorList>
            <person name="Giovannoni S."/>
            <person name="Vergin K."/>
            <person name="Ferriera S."/>
            <person name="Johnson J."/>
            <person name="Kravitz S."/>
            <person name="Beeson K."/>
            <person name="Sutton G."/>
            <person name="Rogers Y.-H."/>
            <person name="Friedman R."/>
            <person name="Frazier M."/>
            <person name="Venter J.C."/>
        </authorList>
    </citation>
    <scope>NUCLEOTIDE SEQUENCE [LARGE SCALE GENOMIC DNA]</scope>
    <source>
        <strain evidence="4 5">HTCC2181</strain>
    </source>
</reference>
<dbReference type="Gene3D" id="2.70.70.10">
    <property type="entry name" value="Glucose Permease (Domain IIA)"/>
    <property type="match status" value="1"/>
</dbReference>
<dbReference type="InterPro" id="IPR011055">
    <property type="entry name" value="Dup_hybrid_motif"/>
</dbReference>
<dbReference type="SMART" id="SM00257">
    <property type="entry name" value="LysM"/>
    <property type="match status" value="1"/>
</dbReference>
<dbReference type="Pfam" id="PF01551">
    <property type="entry name" value="Peptidase_M23"/>
    <property type="match status" value="1"/>
</dbReference>
<dbReference type="GO" id="GO:0009279">
    <property type="term" value="C:cell outer membrane"/>
    <property type="evidence" value="ECO:0007669"/>
    <property type="project" value="TreeGrafter"/>
</dbReference>
<comment type="similarity">
    <text evidence="1">Belongs to the E.coli NlpD/Haemophilus LppB family.</text>
</comment>
<feature type="signal peptide" evidence="2">
    <location>
        <begin position="1"/>
        <end position="24"/>
    </location>
</feature>
<dbReference type="PANTHER" id="PTHR21666">
    <property type="entry name" value="PEPTIDASE-RELATED"/>
    <property type="match status" value="1"/>
</dbReference>
<evidence type="ECO:0000256" key="2">
    <source>
        <dbReference type="SAM" id="SignalP"/>
    </source>
</evidence>
<dbReference type="InterPro" id="IPR018392">
    <property type="entry name" value="LysM"/>
</dbReference>
<keyword evidence="2" id="KW-0732">Signal</keyword>
<organism evidence="4 5">
    <name type="scientific">Methylophilales bacterium HTCC2181</name>
    <dbReference type="NCBI Taxonomy" id="383631"/>
    <lineage>
        <taxon>Bacteria</taxon>
        <taxon>Pseudomonadati</taxon>
        <taxon>Pseudomonadota</taxon>
        <taxon>Betaproteobacteria</taxon>
        <taxon>Nitrosomonadales</taxon>
        <taxon>OM43 clade</taxon>
    </lineage>
</organism>
<dbReference type="CDD" id="cd12797">
    <property type="entry name" value="M23_peptidase"/>
    <property type="match status" value="1"/>
</dbReference>
<sequence length="289" mass="32613">MSAVNIKKMLVFLWIMILTGCASKIPAPVENQSYEYKKSSEEKKKETGCPDVYKLKKGETLFSISIKCGFNYKDVARVNGLSKPYRIKEGDEIRFDLLKEQPSKEKIDVLEEGTETIPLNDEAIEIEAEEFQGYGTPTPIEDPKVIREVYSKRSLKQTSEIVSAKTKLEKTWSWPTEGNIENPFDSNSPIKGVEILGDFGQEIKSVSKGKVIYAGEDLKGYGRLIIIKHDNDLLSVYGHNEEIFVREGQTVEALEAIGTMGRTGTDRVKLYFEIRKGGQSVNPLLYIKK</sequence>
<dbReference type="PROSITE" id="PS51782">
    <property type="entry name" value="LYSM"/>
    <property type="match status" value="1"/>
</dbReference>
<feature type="domain" description="LysM" evidence="3">
    <location>
        <begin position="51"/>
        <end position="95"/>
    </location>
</feature>
<dbReference type="Pfam" id="PF01476">
    <property type="entry name" value="LysM"/>
    <property type="match status" value="1"/>
</dbReference>
<proteinExistence type="inferred from homology"/>
<feature type="chain" id="PRO_5002628950" evidence="2">
    <location>
        <begin position="25"/>
        <end position="289"/>
    </location>
</feature>
<evidence type="ECO:0000313" key="5">
    <source>
        <dbReference type="Proteomes" id="UP000054262"/>
    </source>
</evidence>
<keyword evidence="4" id="KW-0449">Lipoprotein</keyword>
<dbReference type="GO" id="GO:0032153">
    <property type="term" value="C:cell division site"/>
    <property type="evidence" value="ECO:0007669"/>
    <property type="project" value="TreeGrafter"/>
</dbReference>
<dbReference type="InterPro" id="IPR016047">
    <property type="entry name" value="M23ase_b-sheet_dom"/>
</dbReference>
<dbReference type="AlphaFoldDB" id="A0P7K7"/>
<dbReference type="InterPro" id="IPR036779">
    <property type="entry name" value="LysM_dom_sf"/>
</dbReference>
<evidence type="ECO:0000259" key="3">
    <source>
        <dbReference type="PROSITE" id="PS51782"/>
    </source>
</evidence>
<dbReference type="Gene3D" id="3.10.350.10">
    <property type="entry name" value="LysM domain"/>
    <property type="match status" value="1"/>
</dbReference>
<dbReference type="PROSITE" id="PS51257">
    <property type="entry name" value="PROKAR_LIPOPROTEIN"/>
    <property type="match status" value="1"/>
</dbReference>
<dbReference type="SUPFAM" id="SSF51261">
    <property type="entry name" value="Duplicated hybrid motif"/>
    <property type="match status" value="1"/>
</dbReference>
<dbReference type="GO" id="GO:0004222">
    <property type="term" value="F:metalloendopeptidase activity"/>
    <property type="evidence" value="ECO:0007669"/>
    <property type="project" value="TreeGrafter"/>
</dbReference>
<keyword evidence="5" id="KW-1185">Reference proteome</keyword>
<evidence type="ECO:0000256" key="1">
    <source>
        <dbReference type="ARBA" id="ARBA00038420"/>
    </source>
</evidence>
<accession>A0P7K7</accession>
<dbReference type="InterPro" id="IPR050570">
    <property type="entry name" value="Cell_wall_metabolism_enzyme"/>
</dbReference>
<dbReference type="PANTHER" id="PTHR21666:SF263">
    <property type="entry name" value="MUREIN HYDROLASE ACTIVATOR NLPD"/>
    <property type="match status" value="1"/>
</dbReference>
<dbReference type="EMBL" id="AAUX01000001">
    <property type="protein sequence ID" value="EAV47517.1"/>
    <property type="molecule type" value="Genomic_DNA"/>
</dbReference>
<dbReference type="Proteomes" id="UP000054262">
    <property type="component" value="Unassembled WGS sequence"/>
</dbReference>
<name>A0P7K7_9PROT</name>
<evidence type="ECO:0000313" key="4">
    <source>
        <dbReference type="EMBL" id="EAV47517.1"/>
    </source>
</evidence>
<comment type="caution">
    <text evidence="4">The sequence shown here is derived from an EMBL/GenBank/DDBJ whole genome shotgun (WGS) entry which is preliminary data.</text>
</comment>
<gene>
    <name evidence="4" type="ORF">MB2181_05550</name>
</gene>
<protein>
    <submittedName>
        <fullName evidence="4">Lipoprotein NlpD, putative</fullName>
    </submittedName>
</protein>
<dbReference type="CDD" id="cd00118">
    <property type="entry name" value="LysM"/>
    <property type="match status" value="1"/>
</dbReference>